<evidence type="ECO:0000313" key="10">
    <source>
        <dbReference type="EMBL" id="RDB69018.1"/>
    </source>
</evidence>
<evidence type="ECO:0000256" key="4">
    <source>
        <dbReference type="ARBA" id="ARBA00023004"/>
    </source>
</evidence>
<organism evidence="11 13">
    <name type="scientific">Eggerthella lenta</name>
    <name type="common">Eubacterium lentum</name>
    <dbReference type="NCBI Taxonomy" id="84112"/>
    <lineage>
        <taxon>Bacteria</taxon>
        <taxon>Bacillati</taxon>
        <taxon>Actinomycetota</taxon>
        <taxon>Coriobacteriia</taxon>
        <taxon>Eggerthellales</taxon>
        <taxon>Eggerthellaceae</taxon>
        <taxon>Eggerthella</taxon>
    </lineage>
</organism>
<evidence type="ECO:0000256" key="3">
    <source>
        <dbReference type="ARBA" id="ARBA00022723"/>
    </source>
</evidence>
<dbReference type="EMBL" id="WPOM01000047">
    <property type="protein sequence ID" value="MVN34289.1"/>
    <property type="molecule type" value="Genomic_DNA"/>
</dbReference>
<dbReference type="Proteomes" id="UP000253915">
    <property type="component" value="Unassembled WGS sequence"/>
</dbReference>
<accession>A0A369MR89</accession>
<reference evidence="9 16" key="2">
    <citation type="submission" date="2019-11" db="EMBL/GenBank/DDBJ databases">
        <title>Whole genome shotgun sequencing (WGS) data from Adlercreutzia equolifaciens ResAG-91, Eggerthella lenta MRI-F36, MRI-F37, MRI-F40, ResAG-49, ResAG-88, ResAG-121, ResAG-145, and Gordonibacter sp. ResAG-5, ResAG-26, ResAG-43, ResAG-50, ResAG-59.</title>
        <authorList>
            <person name="Stoll D.A."/>
            <person name="Danylec N."/>
            <person name="Franz C.M.A.P."/>
            <person name="Huch M."/>
        </authorList>
    </citation>
    <scope>NUCLEOTIDE SEQUENCE [LARGE SCALE GENOMIC DNA]</scope>
    <source>
        <strain evidence="9 16">ResAG-88</strain>
    </source>
</reference>
<name>A0A369MR89_EGGLN</name>
<evidence type="ECO:0000259" key="8">
    <source>
        <dbReference type="Pfam" id="PF05681"/>
    </source>
</evidence>
<dbReference type="GO" id="GO:0046872">
    <property type="term" value="F:metal ion binding"/>
    <property type="evidence" value="ECO:0007669"/>
    <property type="project" value="UniProtKB-KW"/>
</dbReference>
<evidence type="ECO:0000256" key="6">
    <source>
        <dbReference type="ARBA" id="ARBA00023239"/>
    </source>
</evidence>
<evidence type="ECO:0000313" key="13">
    <source>
        <dbReference type="Proteomes" id="UP000253752"/>
    </source>
</evidence>
<comment type="similarity">
    <text evidence="1">Belongs to the class-I fumarase family.</text>
</comment>
<keyword evidence="2" id="KW-0004">4Fe-4S</keyword>
<feature type="region of interest" description="Disordered" evidence="7">
    <location>
        <begin position="335"/>
        <end position="354"/>
    </location>
</feature>
<comment type="caution">
    <text evidence="11">The sequence shown here is derived from an EMBL/GenBank/DDBJ whole genome shotgun (WGS) entry which is preliminary data.</text>
</comment>
<reference evidence="13 14" key="1">
    <citation type="journal article" date="2018" name="Elife">
        <title>Discovery and characterization of a prevalent human gut bacterial enzyme sufficient for the inactivation of a family of plant toxins.</title>
        <authorList>
            <person name="Koppel N."/>
            <person name="Bisanz J.E."/>
            <person name="Pandelia M.E."/>
            <person name="Turnbaugh P.J."/>
            <person name="Balskus E.P."/>
        </authorList>
    </citation>
    <scope>NUCLEOTIDE SEQUENCE [LARGE SCALE GENOMIC DNA]</scope>
    <source>
        <strain evidence="12 14">16A</strain>
        <strain evidence="11 13">MR1 #12</strain>
        <strain evidence="10 15">W1 BHI 6</strain>
    </source>
</reference>
<dbReference type="InterPro" id="IPR051208">
    <property type="entry name" value="Class-I_Fumarase/Tartrate_DH"/>
</dbReference>
<evidence type="ECO:0000313" key="16">
    <source>
        <dbReference type="Proteomes" id="UP000436429"/>
    </source>
</evidence>
<dbReference type="Proteomes" id="UP000436429">
    <property type="component" value="Unassembled WGS sequence"/>
</dbReference>
<dbReference type="RefSeq" id="WP_114516416.1">
    <property type="nucleotide sequence ID" value="NZ_BQNE01000001.1"/>
</dbReference>
<dbReference type="AlphaFoldDB" id="A0A369MR89"/>
<sequence length="354" mass="36826">METIITKSQVADAVYAAIPKLACVLPADIEAGLAVARELEDNPRGRAVLDQLIENAAIAAEDRVPICQDTGTVWVSLEIGPDVAVRGDVFADVDDAVARAYDEARLRKSVVRDAVLDRANTGDNTPAFCDVHPVDEPGAARLHVMLKGGGSDNASRVVMLVPGAGKQGIVDELVRCVREKGANACPPLVVGVGIGSTFDKVAGLAKRALMRPVDEPAADDRLRALEEELLAAVNATGIGPGGLGGRTTALAVRVATAPCHIAALPLAINMGCSAMRRITVPLACQPAERLDAAASRRTRSSRDAAGLRTEVRGACAIPRISGTAETLADFAEPASDRSRCARSAADAGEEVRHG</sequence>
<evidence type="ECO:0000256" key="5">
    <source>
        <dbReference type="ARBA" id="ARBA00023014"/>
    </source>
</evidence>
<evidence type="ECO:0000256" key="1">
    <source>
        <dbReference type="ARBA" id="ARBA00008876"/>
    </source>
</evidence>
<dbReference type="Proteomes" id="UP000253970">
    <property type="component" value="Unassembled WGS sequence"/>
</dbReference>
<keyword evidence="3" id="KW-0479">Metal-binding</keyword>
<evidence type="ECO:0000313" key="11">
    <source>
        <dbReference type="EMBL" id="RDB79553.1"/>
    </source>
</evidence>
<protein>
    <submittedName>
        <fullName evidence="11">Fumarate hydratase</fullName>
        <ecNumber evidence="9">4.2.1.2</ecNumber>
    </submittedName>
</protein>
<dbReference type="GO" id="GO:0051539">
    <property type="term" value="F:4 iron, 4 sulfur cluster binding"/>
    <property type="evidence" value="ECO:0007669"/>
    <property type="project" value="UniProtKB-KW"/>
</dbReference>
<evidence type="ECO:0000313" key="15">
    <source>
        <dbReference type="Proteomes" id="UP000253970"/>
    </source>
</evidence>
<keyword evidence="6 9" id="KW-0456">Lyase</keyword>
<proteinExistence type="inferred from homology"/>
<dbReference type="PANTHER" id="PTHR30389:SF17">
    <property type="entry name" value="L(+)-TARTRATE DEHYDRATASE SUBUNIT ALPHA-RELATED"/>
    <property type="match status" value="1"/>
</dbReference>
<dbReference type="EMBL" id="PPUQ01000034">
    <property type="protein sequence ID" value="RDC33757.1"/>
    <property type="molecule type" value="Genomic_DNA"/>
</dbReference>
<evidence type="ECO:0000256" key="7">
    <source>
        <dbReference type="SAM" id="MobiDB-lite"/>
    </source>
</evidence>
<keyword evidence="5" id="KW-0411">Iron-sulfur</keyword>
<dbReference type="Pfam" id="PF05681">
    <property type="entry name" value="Fumerase"/>
    <property type="match status" value="1"/>
</dbReference>
<dbReference type="NCBIfam" id="TIGR00722">
    <property type="entry name" value="ttdA_fumA_fumB"/>
    <property type="match status" value="1"/>
</dbReference>
<dbReference type="EC" id="4.2.1.2" evidence="9"/>
<evidence type="ECO:0000256" key="2">
    <source>
        <dbReference type="ARBA" id="ARBA00022485"/>
    </source>
</evidence>
<dbReference type="EMBL" id="PPTU01000016">
    <property type="protein sequence ID" value="RDB69018.1"/>
    <property type="molecule type" value="Genomic_DNA"/>
</dbReference>
<dbReference type="EMBL" id="PPTX01000010">
    <property type="protein sequence ID" value="RDB79553.1"/>
    <property type="molecule type" value="Genomic_DNA"/>
</dbReference>
<dbReference type="GO" id="GO:0004333">
    <property type="term" value="F:fumarate hydratase activity"/>
    <property type="evidence" value="ECO:0007669"/>
    <property type="project" value="UniProtKB-EC"/>
</dbReference>
<dbReference type="InterPro" id="IPR004646">
    <property type="entry name" value="Fe-S_hydro-lyase_TtdA-typ_cat"/>
</dbReference>
<dbReference type="Proteomes" id="UP000253752">
    <property type="component" value="Unassembled WGS sequence"/>
</dbReference>
<evidence type="ECO:0000313" key="12">
    <source>
        <dbReference type="EMBL" id="RDC33757.1"/>
    </source>
</evidence>
<dbReference type="NCBIfam" id="NF004885">
    <property type="entry name" value="PRK06246.1"/>
    <property type="match status" value="1"/>
</dbReference>
<evidence type="ECO:0000313" key="9">
    <source>
        <dbReference type="EMBL" id="MVN34289.1"/>
    </source>
</evidence>
<dbReference type="PANTHER" id="PTHR30389">
    <property type="entry name" value="FUMARATE HYDRATASE-RELATED"/>
    <property type="match status" value="1"/>
</dbReference>
<gene>
    <name evidence="12" type="ORF">C1853_15230</name>
    <name evidence="11" type="ORF">C1872_07660</name>
    <name evidence="10" type="ORF">C1875_10505</name>
    <name evidence="9" type="ORF">GO726_14125</name>
</gene>
<evidence type="ECO:0000313" key="14">
    <source>
        <dbReference type="Proteomes" id="UP000253915"/>
    </source>
</evidence>
<keyword evidence="4" id="KW-0408">Iron</keyword>
<feature type="domain" description="Fe-S hydro-lyase tartrate dehydratase alpha-type catalytic" evidence="8">
    <location>
        <begin position="12"/>
        <end position="280"/>
    </location>
</feature>